<dbReference type="EMBL" id="JAIWYP010000001">
    <property type="protein sequence ID" value="KAH3881214.1"/>
    <property type="molecule type" value="Genomic_DNA"/>
</dbReference>
<reference evidence="2" key="1">
    <citation type="journal article" date="2019" name="bioRxiv">
        <title>The Genome of the Zebra Mussel, Dreissena polymorpha: A Resource for Invasive Species Research.</title>
        <authorList>
            <person name="McCartney M.A."/>
            <person name="Auch B."/>
            <person name="Kono T."/>
            <person name="Mallez S."/>
            <person name="Zhang Y."/>
            <person name="Obille A."/>
            <person name="Becker A."/>
            <person name="Abrahante J.E."/>
            <person name="Garbe J."/>
            <person name="Badalamenti J.P."/>
            <person name="Herman A."/>
            <person name="Mangelson H."/>
            <person name="Liachko I."/>
            <person name="Sullivan S."/>
            <person name="Sone E.D."/>
            <person name="Koren S."/>
            <person name="Silverstein K.A.T."/>
            <person name="Beckman K.B."/>
            <person name="Gohl D.M."/>
        </authorList>
    </citation>
    <scope>NUCLEOTIDE SEQUENCE</scope>
    <source>
        <strain evidence="2">Duluth1</strain>
        <tissue evidence="2">Whole animal</tissue>
    </source>
</reference>
<sequence length="292" mass="31073">MDARVSGCTFKPGTAFTLVVQKYANFATADDRVYAVTCSVDLIPQVLSASVNTTMLDQTSAVSDTFNTTVTFAVTTETGTTLSTVRVGQDVKLLVRIPAADNAAVGFTIRTVKFQVGSVPAVTIISAGCPVGGAPMNPPVKTDIGSGGVQNVPFKMFVPVSISNRPTPTSTIAAVSIEVEVTLCNGNCTAVTCTTASGRKRRFSDTDVMTLTRPLVILPPSMNDVNETVYYKERSEAQQMPTIPTALIATVVSLGLVLTLCIVVLVIMFCRLRRHGDARDSKKSSFENKAYN</sequence>
<accession>A0A9D4MSX5</accession>
<feature type="transmembrane region" description="Helical" evidence="1">
    <location>
        <begin position="246"/>
        <end position="270"/>
    </location>
</feature>
<keyword evidence="1" id="KW-0472">Membrane</keyword>
<name>A0A9D4MSX5_DREPO</name>
<protein>
    <submittedName>
        <fullName evidence="2">Uncharacterized protein</fullName>
    </submittedName>
</protein>
<keyword evidence="1" id="KW-1133">Transmembrane helix</keyword>
<reference evidence="2" key="2">
    <citation type="submission" date="2020-11" db="EMBL/GenBank/DDBJ databases">
        <authorList>
            <person name="McCartney M.A."/>
            <person name="Auch B."/>
            <person name="Kono T."/>
            <person name="Mallez S."/>
            <person name="Becker A."/>
            <person name="Gohl D.M."/>
            <person name="Silverstein K.A.T."/>
            <person name="Koren S."/>
            <person name="Bechman K.B."/>
            <person name="Herman A."/>
            <person name="Abrahante J.E."/>
            <person name="Garbe J."/>
        </authorList>
    </citation>
    <scope>NUCLEOTIDE SEQUENCE</scope>
    <source>
        <strain evidence="2">Duluth1</strain>
        <tissue evidence="2">Whole animal</tissue>
    </source>
</reference>
<evidence type="ECO:0000313" key="3">
    <source>
        <dbReference type="Proteomes" id="UP000828390"/>
    </source>
</evidence>
<keyword evidence="1" id="KW-0812">Transmembrane</keyword>
<evidence type="ECO:0000313" key="2">
    <source>
        <dbReference type="EMBL" id="KAH3881214.1"/>
    </source>
</evidence>
<gene>
    <name evidence="2" type="ORF">DPMN_005137</name>
</gene>
<proteinExistence type="predicted"/>
<evidence type="ECO:0000256" key="1">
    <source>
        <dbReference type="SAM" id="Phobius"/>
    </source>
</evidence>
<dbReference type="AlphaFoldDB" id="A0A9D4MSX5"/>
<dbReference type="Proteomes" id="UP000828390">
    <property type="component" value="Unassembled WGS sequence"/>
</dbReference>
<organism evidence="2 3">
    <name type="scientific">Dreissena polymorpha</name>
    <name type="common">Zebra mussel</name>
    <name type="synonym">Mytilus polymorpha</name>
    <dbReference type="NCBI Taxonomy" id="45954"/>
    <lineage>
        <taxon>Eukaryota</taxon>
        <taxon>Metazoa</taxon>
        <taxon>Spiralia</taxon>
        <taxon>Lophotrochozoa</taxon>
        <taxon>Mollusca</taxon>
        <taxon>Bivalvia</taxon>
        <taxon>Autobranchia</taxon>
        <taxon>Heteroconchia</taxon>
        <taxon>Euheterodonta</taxon>
        <taxon>Imparidentia</taxon>
        <taxon>Neoheterodontei</taxon>
        <taxon>Myida</taxon>
        <taxon>Dreissenoidea</taxon>
        <taxon>Dreissenidae</taxon>
        <taxon>Dreissena</taxon>
    </lineage>
</organism>
<keyword evidence="3" id="KW-1185">Reference proteome</keyword>
<comment type="caution">
    <text evidence="2">The sequence shown here is derived from an EMBL/GenBank/DDBJ whole genome shotgun (WGS) entry which is preliminary data.</text>
</comment>